<dbReference type="InterPro" id="IPR045189">
    <property type="entry name" value="UBR4-like"/>
</dbReference>
<dbReference type="SUPFAM" id="SSF50978">
    <property type="entry name" value="WD40 repeat-like"/>
    <property type="match status" value="1"/>
</dbReference>
<evidence type="ECO:0000256" key="9">
    <source>
        <dbReference type="SAM" id="SignalP"/>
    </source>
</evidence>
<feature type="compositionally biased region" description="Polar residues" evidence="8">
    <location>
        <begin position="193"/>
        <end position="202"/>
    </location>
</feature>
<evidence type="ECO:0000256" key="2">
    <source>
        <dbReference type="ARBA" id="ARBA00022723"/>
    </source>
</evidence>
<dbReference type="SMART" id="SM00396">
    <property type="entry name" value="ZnF_UBR1"/>
    <property type="match status" value="1"/>
</dbReference>
<evidence type="ECO:0000256" key="5">
    <source>
        <dbReference type="ARBA" id="ARBA00022860"/>
    </source>
</evidence>
<keyword evidence="4" id="KW-0862">Zinc</keyword>
<dbReference type="InterPro" id="IPR045841">
    <property type="entry name" value="E3_UBR4_N"/>
</dbReference>
<reference evidence="11" key="1">
    <citation type="submission" date="2019-10" db="EMBL/GenBank/DDBJ databases">
        <title>Short sand fly seasons in Tbilisi, Georgia, hinder development of host immunity to saliva of the visceral leishmaniasis vector Phlebotomus kandelakii.</title>
        <authorList>
            <person name="Oliveira F."/>
            <person name="Giorgobiani E."/>
            <person name="Guimaraes-Costa A.B."/>
            <person name="Abdeladhim M."/>
            <person name="Oristian J."/>
            <person name="Tskhvaradze L."/>
            <person name="Tsertsvadze N."/>
            <person name="Zakalashvili M."/>
            <person name="Valenzuela J.G."/>
            <person name="Kamhawi S."/>
        </authorList>
    </citation>
    <scope>NUCLEOTIDE SEQUENCE</scope>
    <source>
        <strain evidence="11">Wild-capture in Tbilisi</strain>
        <tissue evidence="11">Salivary glands</tissue>
    </source>
</reference>
<feature type="domain" description="UBR-type" evidence="10">
    <location>
        <begin position="1505"/>
        <end position="1574"/>
    </location>
</feature>
<feature type="region of interest" description="Disordered" evidence="8">
    <location>
        <begin position="23"/>
        <end position="50"/>
    </location>
</feature>
<feature type="compositionally biased region" description="Low complexity" evidence="8">
    <location>
        <begin position="2553"/>
        <end position="2581"/>
    </location>
</feature>
<dbReference type="Pfam" id="PF02207">
    <property type="entry name" value="zf-UBR"/>
    <property type="match status" value="1"/>
</dbReference>
<feature type="compositionally biased region" description="Polar residues" evidence="8">
    <location>
        <begin position="175"/>
        <end position="185"/>
    </location>
</feature>
<dbReference type="InterPro" id="IPR036322">
    <property type="entry name" value="WD40_repeat_dom_sf"/>
</dbReference>
<feature type="compositionally biased region" description="Polar residues" evidence="8">
    <location>
        <begin position="2712"/>
        <end position="2722"/>
    </location>
</feature>
<dbReference type="InterPro" id="IPR025704">
    <property type="entry name" value="E3_Ub_ligase_UBR4_C"/>
</dbReference>
<feature type="region of interest" description="Disordered" evidence="8">
    <location>
        <begin position="2691"/>
        <end position="2793"/>
    </location>
</feature>
<keyword evidence="3 7" id="KW-0863">Zinc-finger</keyword>
<feature type="region of interest" description="UBR4 E3 catalytic module" evidence="7">
    <location>
        <begin position="4554"/>
        <end position="5022"/>
    </location>
</feature>
<feature type="compositionally biased region" description="Polar residues" evidence="8">
    <location>
        <begin position="23"/>
        <end position="36"/>
    </location>
</feature>
<dbReference type="Pfam" id="PF24079">
    <property type="entry name" value="UBR4"/>
    <property type="match status" value="1"/>
</dbReference>
<feature type="compositionally biased region" description="Polar residues" evidence="8">
    <location>
        <begin position="1608"/>
        <end position="1618"/>
    </location>
</feature>
<feature type="region of interest" description="Disordered" evidence="8">
    <location>
        <begin position="356"/>
        <end position="375"/>
    </location>
</feature>
<accession>A0A6B2EA35</accession>
<feature type="zinc finger region" description="UBR-type" evidence="6">
    <location>
        <begin position="1505"/>
        <end position="1574"/>
    </location>
</feature>
<dbReference type="PROSITE" id="PS51157">
    <property type="entry name" value="ZF_UBR"/>
    <property type="match status" value="1"/>
</dbReference>
<evidence type="ECO:0000256" key="1">
    <source>
        <dbReference type="ARBA" id="ARBA00009970"/>
    </source>
</evidence>
<name>A0A6B2EA35_9DIPT</name>
<feature type="chain" id="PRO_5025496509" evidence="9">
    <location>
        <begin position="19"/>
        <end position="5023"/>
    </location>
</feature>
<comment type="similarity">
    <text evidence="1 7">Belongs to the UBR4 family.</text>
</comment>
<dbReference type="PANTHER" id="PTHR21725">
    <property type="entry name" value="E3 UBIQUITIN-PROTEIN LIGASE UBR4"/>
    <property type="match status" value="1"/>
</dbReference>
<protein>
    <submittedName>
        <fullName evidence="11">Putative e3 ubiquitin-protein ligase ubr4</fullName>
    </submittedName>
</protein>
<feature type="compositionally biased region" description="Acidic residues" evidence="8">
    <location>
        <begin position="2782"/>
        <end position="2791"/>
    </location>
</feature>
<keyword evidence="2" id="KW-0479">Metal-binding</keyword>
<dbReference type="Pfam" id="PF13764">
    <property type="entry name" value="E3_UbLigase_R4"/>
    <property type="match status" value="1"/>
</dbReference>
<keyword evidence="9" id="KW-0732">Signal</keyword>
<feature type="region of interest" description="Disordered" evidence="8">
    <location>
        <begin position="2898"/>
        <end position="2917"/>
    </location>
</feature>
<evidence type="ECO:0000256" key="7">
    <source>
        <dbReference type="PROSITE-ProRule" id="PRU01388"/>
    </source>
</evidence>
<dbReference type="GO" id="GO:0008270">
    <property type="term" value="F:zinc ion binding"/>
    <property type="evidence" value="ECO:0007669"/>
    <property type="project" value="UniProtKB-KW"/>
</dbReference>
<dbReference type="EMBL" id="GIFK01001473">
    <property type="protein sequence ID" value="NBJ59176.1"/>
    <property type="molecule type" value="Transcribed_RNA"/>
</dbReference>
<feature type="region of interest" description="Disordered" evidence="8">
    <location>
        <begin position="2553"/>
        <end position="2582"/>
    </location>
</feature>
<dbReference type="PANTHER" id="PTHR21725:SF1">
    <property type="entry name" value="E3 UBIQUITIN-PROTEIN LIGASE UBR4"/>
    <property type="match status" value="1"/>
</dbReference>
<evidence type="ECO:0000256" key="4">
    <source>
        <dbReference type="ARBA" id="ARBA00022833"/>
    </source>
</evidence>
<feature type="compositionally biased region" description="Polar residues" evidence="8">
    <location>
        <begin position="364"/>
        <end position="373"/>
    </location>
</feature>
<feature type="signal peptide" evidence="9">
    <location>
        <begin position="1"/>
        <end position="18"/>
    </location>
</feature>
<sequence length="5023" mass="557646">MSALYCAVLSSIYGSVLSLPTTGSSKSAPQQQQTPLPSAGGAQKESTDGESSDYHATLVVNKALDIFVKIGTIFKNSTRSHIYHNHFCMGAWLLITGIQGAMGASGSGTAKHQSMEHQKQKGQKYPTQRLSQQQMAQLQIHEEPVEEDLQQMEDEHLLLHEEMPHEEGVEDQLEEQTSAHVTSGMTEEKGKSPSKTVIEQTPTQIPSPRVNLFKVQQGFGVLNDAIATLCLVLLTELIDDLKVESRSGDDEFFDDEPPEAAGFDILGQYTSLQRVIRVLTSATLQQMLTFLATVSYRKACALRRANTKNPNDEEPISFSDSTTYFNETFVCSQDSETEEEDSESYLGLWFKETLSPEGNEEQTEQPAQDAQNENGGGVVTAKDEPHEYLDLAAQIFTFLDSSLGANHHYLCRYVKSGLSEQQIVLLANILKDLDRDASRSEGENSGCVRWQGAMVRFAGSLGRYLHNLISSGVLNESLQSSLLLYLGVSPWTNDSNWPLQVYPRTLAVLVQILLLKPCQEKEAACLSVWHRLVNTLVQGVCSEQAQQGSDSDNDDLNVEHTQLLLFLFHTLNLMQKKSILLLTAGGVIRCAEVCRCITPDKPLRDNQIMLLSRLLLFLEYLMKHLYNPPTNVLEQVRWNLFSVVTLESAQKVDVLNNRAKLISYRKDIEEKYKKLAPEVSAASGVRPKFYTITPWELKLQQEFKMDGLAWNFILCTPDKLKYHLLIDALIDILSVTDICTGKVPFQTLCAVQYCFNLSWKLILGMAPSTPHVEDLITDKAPNLHSLIWSIRCIQPVSHSHYLIVNSLVKQGMYTQFAEILWNKVTEHSADVRSRMSQTIVGLDIFAKTFQTSSPRLSKLILIDALLAHLNAVYWTESNAKVKVENNAPSATSTPTNPTVTTVVTSPSECLSGGAVGGVTESDAGKHHSCLGNVTREELGANLRTKLLDVIDILLEFLHKTTVKSLCGQIPIQLMESLIAITSSKTSFCADITNHFLSVLSGQDKDVVNIIWTMELTVSSEGNLSQNTNQPVEMNTLAVIDGHLSEVSKYSIYSILMSLKHTLKSALKVLCNLLPLSKGDQVLQKRLESMLIPLIFDIRTSYLYETANECLEILLGEDYTSDSYQFLAYGNILKHTYKLVIDYCEMSATVQEMNLDETILHHVFKFWESMLDKQMGMKAMHEFFFESKKGSLVNILLSFSNTNMSQTYSTKVLQFFEKLFQASEKTESHFNLNQLCQCISELGSVDAGRLKMWLSHILLGPGGANAATSSNNSSNVQTPTNVATVSAVANITDQMPTSENVEAVDMEIEDVGASGGGASGWQQGASITTNRSETPNEECLEKNGRLLQTLTKYIVSENRISPSVSGVLFNALIQIAQSLLCPAQDALEFTDLLQVMVTLADAGQGKGHAVLFSAAIEWLEVSKNHVLEKSLNKLTAKSGVALENVSSLLQYMSDLLQGLGSTGSRAFSPPWEEDNPPDMDDFVDDVGADDEDSVVEDSDEDSLGNKLCTFSITQKEFMNQHWYHCHTCKMVDGAGVCSVCARVCHKNHDISYAKYGNFFCDCGAKNDGSCMAMSPRTNVQESSTLASVLGQSVPDADHIMPSSLRRRVSSPQPQTSSKDAFSGGERDYHMAKVIEASKEALNNQDQWRSVVKFVLDFFELIMPAVRENCAKYSTVGCHLRAKNAIERLHHPEKTFTISDQIMVSTMGSQEGAFENVRMSYSGEQGQTIRQLLSTNLVRRVALCCLASPHGKRQHLAVSHEKGKVTILQLSALLKQPDVAKRKLTLNRLSSAPIPCTVLSLASNPANEDYLAVCGLKECHILTFTGSGSLSEHIVLTPQLETGNFIKRAIWLPSSQTKLALVTADFVKIYELAEDTYSPQYYFLVPSGKIRDCTFVHQEDQYYMLLMASSGYIYTQPLANESLAKHGPFYVTNTLELDHPHIKDVNGQIGNGGVSIYYSHVLQMLFFSYTQGRNFMAPLVDVNAGVKCVMHLQTGPNTKNSSKGPLQPLCQWTEIPGHPGLVCAMMQTSNNPVIFMLKPDSVVMQEIKATSSKAKIMDMVAIRHSVSGVEKTTLILLCEDGSLRIFSAHPEATGYWMSPEVQPVGNQFYSSFLPKANRRSRRSANKSAVSAVAMAKTAVGQPTFAIDFFEHCTLMTEVEYGGNDLLQIYNTALLKHRLNSTGLYVMSSKANGFTLEVYNNDPNMVMTGVRILIGSQDPQRAPTAVTIHGRTVTTIVSRPRWFDLPLTREESLLSDKKLSVAFGASQDPENVCMLDSVKIYGKTKDVFGWPEEQDEVAAVTTGGQTNQAATTTIQSGGAATDAESHSVQTVTTLDRMVSTMLEVLDSGISLIGGVNVEEQIKAKAVDVSTALLIFPTPTIVQNHAKCVLASLHSNRSMYHSYKDKEILTEINKQLNYMSDVQDAKNIDPEAFYRLVLMARGIAVTRPQALWKICVDNNFQILAKLMKMMKTLHQITPTDEQPTPIVKRGLSHTEAIVHSIVEIIFAFALTDPEYVGLMTKFFVELLLDSSVIISHSAKQALIKLLRPRVKRRRVLIGSPPGCSTPTPSSAPPIAQSVSTSTASGAAGGAGNDDLYAAVMQEVDAIESMGLEGAGAASAVNPQALASLEALLGGIPQMLDLQQDADDDAIMEIAIALSLQEHDGDLSGLQRGLATIQGLRGRNLQTLQALAASGGVGGYSNDPSASVGGSDDEGSNAATDGSTLRTSPAEHAGSGGSESGGSGVESIGGTSGRSSTYGDQPNQSPPREANLPPPPQPATNVQESMIQEDPEDTTETENAAKLHVLRYSILEKMIDNFWGLDWVTGTQAVSFMQVILMLTSDLDGSQEADQNVMQKLLDALIERLEMVPSSQGIQMTTRTSKTEVQWLILRMLSVFMGKVKSTTKSSSAPSTSMAASSGASGQDNATFVASATANALMKAGAIPYCLVLLESFLPYWKNASANEDVPSSGATLNAPIVTVPGGPPSNKLLKPTQYGPIPDMQPFHATQTGSSDPYEAYQTLITEMAVKLPYQILKLSTGHPSTYDWYRNIYEYMTFILCEYMLYWQTPALRRQVRKLLLYVCGNKEKYRQMRDIHALDTHMKAVRKCTEATALPQSSGSVNIPILDYDALVELTEHLRACQEIASVRTGNWQHFCIRVHSDILPCLLRISCQQLDEGVSPIVLQLLQSAVCNGSKSAVESKAMVKERRDREKSEESECTGDSKFDPGLCASLVDQIFNQVAPQLVTKFIRLFLLETNSTNLRWQAHSLIYAFYENSNTGQKEQLLNHLWSLWPLLSAYGRRTAQFVDLIGFLTLNTKSSTDRLLQYTEQAVIVLRQQNELLSRHPNAPIYTALGQVLELEGFYLESEPCLVCNNPELPMANIKLSSIKIDSKFTTTTIIVKLVQSHTISKITLRIADLKRTKMVRTINIYYNNRTVQAVVELKNRPAMWHKARKVTLSSGQTDAKIDFPLPITACNLMIEYSDFYETVTGSSESLQCPRCSAAVPANPGVCSNCGENVYQCHKCRAINYDEKDPFLCHSCGFCKYAKFDYTIFGRACCAVDPIESADDRAKTVQTIHSSLEKADRVYRQLQANKQFLELLVQKIAEHKLDRSFDESVVVSLVSSSQVNKVIQLLAQKYCGESKASFEDLSKIIQKVQACRRELVAYDRSQQDVHTAKSDQAPNENTVAVNRCYGCALASTEHCLTLLRAMSSNVVCSFGLCMQGLVEELAQNNLRRGTVQIQDEVRSLLCLLTRDNKDAIRSLCTLIHDRVKMALSGTVPLANLDTAVRHELALLEALVAQDDTLWEEKLKTVLHLFTLACQDARGPAVVVIQPCLRIIETLICPAAPTSATNKDLSIKDLCTIACTEGVTVSFQEWLAGNVDHSYEVWKKRMPPVCDEAPPGSPPPTAAGQQQINGKTVQRMFRMILEQKRSQFRRRYLYEKYGKRWRNKVLSRGVQQPQLELLPSWLQKILFNPNSRIVRKMACALVTSLCRSVETKREILNLLTGFLKYIGDAGEACAEFISLYISLADETPWRQYLALKGVLVTIADLLGAEIEKIHRLEETTLSSDLAQGYALHQLVELMAMFLENPLIRQSYKGKLLGPVLQGYLSLRKLVVQRTRLVDDAQEKLLEMLEEMTTGTEDETRAFMAVLIETVDKTPMNDIKTPVFIFERLCSIIHPEENDVSEFFLTLEKDPQQEDFLQGRMLGNPYPSSAAGLGPLMRDVKNKICSDCELVALLEDDNGMELLVHNKIISLDLPVKDVYKKIWLAEGGERDGMRIVYRMRGLLGDATEEFVETLNNKSQEEVDNEQLYRMANVLADCGGLRVMLDRIVSLQNISRSRSLLQVLLKLFLLSVKVRRCQEVLCQPELGAINSLLKVLQVCLQSDNDSQQSAVTEQLLEIMETILSKAASDTLDSFLQFSLTFGGPEYVQALISCTNCTNVRNNPSVLRHLIRVLAALVYGNDIKMALLCEHFKMTLDFGKFDGERTSEDEFKMELFCVLTNQIEHNSIGGTLKDYIISLGIVERALNYITKQAPCVKPTLLRTDSDELKEFISRPSLKYVLRFLTGLATKHEATQLAVSKDIIPIVHRLEQVSSDEHVGSLAENLLEALCTDPATAKRVQEERDFTRAEKKRLAMATREKQLDALGMRTNEKGQVTAKGSILQKIEKLRDETGLSCFICREGYACQPTKVLGIYTFTKRVPVEQFEVKRKTPGYTTVTHFNVVHIDCHMSAIRLARSRDEWESASLQNANTRCNGLLPLWGPEVTESAFSSSMSRHNAYMQESTQRCEINFPNAIHDLKLLLMRFAFEKSFHEDAGGGGPESNMHLVPYLVFYALYILLSSRSFSREEKTLTTFLGLAPSDKWLECAYDVEGPLYQITLSLALHTPNLWAQHKIYHLKRLMAIAQVRHVNPSSVTKTLSPVDCEEKDYTVYKPYLMFWALADLIYRHFFKTVTTPKEEDWPISLFDYLRRNDEAMLKSSDAVLSTFTEEYLPCTSLMEFCDVAGLLNDIEDPKAFLEDVLGSLP</sequence>
<dbReference type="InterPro" id="IPR056530">
    <property type="entry name" value="UBR4-like_dom"/>
</dbReference>
<dbReference type="PROSITE" id="PS52043">
    <property type="entry name" value="UBR4_E3"/>
    <property type="match status" value="1"/>
</dbReference>
<dbReference type="Pfam" id="PF19423">
    <property type="entry name" value="E3_UBR4_N"/>
    <property type="match status" value="3"/>
</dbReference>
<dbReference type="GO" id="GO:0005516">
    <property type="term" value="F:calmodulin binding"/>
    <property type="evidence" value="ECO:0007669"/>
    <property type="project" value="UniProtKB-KW"/>
</dbReference>
<proteinExistence type="inferred from homology"/>
<feature type="region of interest" description="Disordered" evidence="8">
    <location>
        <begin position="1603"/>
        <end position="1623"/>
    </location>
</feature>
<evidence type="ECO:0000256" key="6">
    <source>
        <dbReference type="PROSITE-ProRule" id="PRU00508"/>
    </source>
</evidence>
<evidence type="ECO:0000256" key="3">
    <source>
        <dbReference type="ARBA" id="ARBA00022771"/>
    </source>
</evidence>
<keyword evidence="5" id="KW-0112">Calmodulin-binding</keyword>
<organism evidence="11">
    <name type="scientific">Phlebotomus kandelakii</name>
    <dbReference type="NCBI Taxonomy" id="1109342"/>
    <lineage>
        <taxon>Eukaryota</taxon>
        <taxon>Metazoa</taxon>
        <taxon>Ecdysozoa</taxon>
        <taxon>Arthropoda</taxon>
        <taxon>Hexapoda</taxon>
        <taxon>Insecta</taxon>
        <taxon>Pterygota</taxon>
        <taxon>Neoptera</taxon>
        <taxon>Endopterygota</taxon>
        <taxon>Diptera</taxon>
        <taxon>Nematocera</taxon>
        <taxon>Psychodoidea</taxon>
        <taxon>Psychodidae</taxon>
        <taxon>Phlebotomus</taxon>
        <taxon>Larroussius</taxon>
    </lineage>
</organism>
<feature type="region of interest" description="Disordered" evidence="8">
    <location>
        <begin position="3197"/>
        <end position="3216"/>
    </location>
</feature>
<feature type="compositionally biased region" description="Gly residues" evidence="8">
    <location>
        <begin position="2729"/>
        <end position="2739"/>
    </location>
</feature>
<evidence type="ECO:0000256" key="8">
    <source>
        <dbReference type="SAM" id="MobiDB-lite"/>
    </source>
</evidence>
<feature type="compositionally biased region" description="Polar residues" evidence="8">
    <location>
        <begin position="2749"/>
        <end position="2758"/>
    </location>
</feature>
<dbReference type="InterPro" id="IPR047509">
    <property type="entry name" value="UBR4-like_UBR-box"/>
</dbReference>
<dbReference type="CDD" id="cd19680">
    <property type="entry name" value="UBR-box_UBR4"/>
    <property type="match status" value="1"/>
</dbReference>
<feature type="region of interest" description="Disordered" evidence="8">
    <location>
        <begin position="166"/>
        <end position="202"/>
    </location>
</feature>
<evidence type="ECO:0000259" key="10">
    <source>
        <dbReference type="PROSITE" id="PS51157"/>
    </source>
</evidence>
<evidence type="ECO:0000313" key="11">
    <source>
        <dbReference type="EMBL" id="NBJ59176.1"/>
    </source>
</evidence>
<dbReference type="InterPro" id="IPR003126">
    <property type="entry name" value="Znf_UBR"/>
</dbReference>